<evidence type="ECO:0000256" key="2">
    <source>
        <dbReference type="ARBA" id="ARBA00007375"/>
    </source>
</evidence>
<evidence type="ECO:0000256" key="6">
    <source>
        <dbReference type="SAM" id="Phobius"/>
    </source>
</evidence>
<protein>
    <submittedName>
        <fullName evidence="7">Lysoplasmalogenase family protein</fullName>
    </submittedName>
</protein>
<dbReference type="PANTHER" id="PTHR31885">
    <property type="entry name" value="GH04784P"/>
    <property type="match status" value="1"/>
</dbReference>
<gene>
    <name evidence="7" type="ORF">ACFO8M_25755</name>
</gene>
<comment type="similarity">
    <text evidence="2">Belongs to the TMEM86 family.</text>
</comment>
<evidence type="ECO:0000256" key="3">
    <source>
        <dbReference type="ARBA" id="ARBA00022692"/>
    </source>
</evidence>
<proteinExistence type="inferred from homology"/>
<keyword evidence="8" id="KW-1185">Reference proteome</keyword>
<feature type="transmembrane region" description="Helical" evidence="6">
    <location>
        <begin position="48"/>
        <end position="66"/>
    </location>
</feature>
<dbReference type="InterPro" id="IPR012506">
    <property type="entry name" value="TMEM86B-like"/>
</dbReference>
<organism evidence="7 8">
    <name type="scientific">Glycomyces rhizosphaerae</name>
    <dbReference type="NCBI Taxonomy" id="2054422"/>
    <lineage>
        <taxon>Bacteria</taxon>
        <taxon>Bacillati</taxon>
        <taxon>Actinomycetota</taxon>
        <taxon>Actinomycetes</taxon>
        <taxon>Glycomycetales</taxon>
        <taxon>Glycomycetaceae</taxon>
        <taxon>Glycomyces</taxon>
    </lineage>
</organism>
<keyword evidence="4 6" id="KW-1133">Transmembrane helix</keyword>
<comment type="subcellular location">
    <subcellularLocation>
        <location evidence="1">Membrane</location>
        <topology evidence="1">Multi-pass membrane protein</topology>
    </subcellularLocation>
</comment>
<feature type="transmembrane region" description="Helical" evidence="6">
    <location>
        <begin position="125"/>
        <end position="143"/>
    </location>
</feature>
<dbReference type="RefSeq" id="WP_387980849.1">
    <property type="nucleotide sequence ID" value="NZ_JBHRWO010000022.1"/>
</dbReference>
<evidence type="ECO:0000256" key="5">
    <source>
        <dbReference type="ARBA" id="ARBA00023136"/>
    </source>
</evidence>
<keyword evidence="3 6" id="KW-0812">Transmembrane</keyword>
<evidence type="ECO:0000313" key="7">
    <source>
        <dbReference type="EMBL" id="MFC3495901.1"/>
    </source>
</evidence>
<evidence type="ECO:0000313" key="8">
    <source>
        <dbReference type="Proteomes" id="UP001595712"/>
    </source>
</evidence>
<evidence type="ECO:0000256" key="4">
    <source>
        <dbReference type="ARBA" id="ARBA00022989"/>
    </source>
</evidence>
<feature type="transmembrane region" description="Helical" evidence="6">
    <location>
        <begin position="94"/>
        <end position="113"/>
    </location>
</feature>
<reference evidence="8" key="1">
    <citation type="journal article" date="2019" name="Int. J. Syst. Evol. Microbiol.">
        <title>The Global Catalogue of Microorganisms (GCM) 10K type strain sequencing project: providing services to taxonomists for standard genome sequencing and annotation.</title>
        <authorList>
            <consortium name="The Broad Institute Genomics Platform"/>
            <consortium name="The Broad Institute Genome Sequencing Center for Infectious Disease"/>
            <person name="Wu L."/>
            <person name="Ma J."/>
        </authorList>
    </citation>
    <scope>NUCLEOTIDE SEQUENCE [LARGE SCALE GENOMIC DNA]</scope>
    <source>
        <strain evidence="8">CGMCC 4.7396</strain>
    </source>
</reference>
<feature type="transmembrane region" description="Helical" evidence="6">
    <location>
        <begin position="173"/>
        <end position="195"/>
    </location>
</feature>
<dbReference type="PANTHER" id="PTHR31885:SF6">
    <property type="entry name" value="GH04784P"/>
    <property type="match status" value="1"/>
</dbReference>
<accession>A0ABV7Q682</accession>
<dbReference type="EMBL" id="JBHRWO010000022">
    <property type="protein sequence ID" value="MFC3495901.1"/>
    <property type="molecule type" value="Genomic_DNA"/>
</dbReference>
<evidence type="ECO:0000256" key="1">
    <source>
        <dbReference type="ARBA" id="ARBA00004141"/>
    </source>
</evidence>
<sequence>MSPPLLLIRSLLVRVPSRFWLWAFATALAVDLAAISFGADAVRWASKPALTLLLLGYLIIATPPGLRPARLFGLGLLLACAADIALLVDGTVAFLVGMGLFGFMQITYFVVFIRLGALPILRRRWMIPGGYLVVWLVANVVLWPRLEALAVPVAVYSLLLVAMAAAASGLGRFAAAGGLLFVVSDLLLGLGVAGIELPLQDQAVMTTYAAAQLLLVLGTIKALPATPPPGPGAH</sequence>
<dbReference type="Pfam" id="PF07947">
    <property type="entry name" value="YhhN"/>
    <property type="match status" value="1"/>
</dbReference>
<keyword evidence="5 6" id="KW-0472">Membrane</keyword>
<comment type="caution">
    <text evidence="7">The sequence shown here is derived from an EMBL/GenBank/DDBJ whole genome shotgun (WGS) entry which is preliminary data.</text>
</comment>
<dbReference type="Proteomes" id="UP001595712">
    <property type="component" value="Unassembled WGS sequence"/>
</dbReference>
<feature type="transmembrane region" description="Helical" evidence="6">
    <location>
        <begin position="149"/>
        <end position="166"/>
    </location>
</feature>
<name>A0ABV7Q682_9ACTN</name>